<keyword evidence="11" id="KW-0325">Glycoprotein</keyword>
<keyword evidence="4 13" id="KW-0812">Transmembrane</keyword>
<feature type="transmembrane region" description="Helical" evidence="14">
    <location>
        <begin position="256"/>
        <end position="278"/>
    </location>
</feature>
<dbReference type="GO" id="GO:0016020">
    <property type="term" value="C:membrane"/>
    <property type="evidence" value="ECO:0000318"/>
    <property type="project" value="GO_Central"/>
</dbReference>
<feature type="transmembrane region" description="Helical" evidence="14">
    <location>
        <begin position="151"/>
        <end position="180"/>
    </location>
</feature>
<dbReference type="PANTHER" id="PTHR26451:SF1005">
    <property type="entry name" value="OLFACTORY RECEPTOR 52D1"/>
    <property type="match status" value="1"/>
</dbReference>
<evidence type="ECO:0000256" key="9">
    <source>
        <dbReference type="ARBA" id="ARBA00023157"/>
    </source>
</evidence>
<dbReference type="GeneID" id="108706129"/>
<evidence type="ECO:0000256" key="8">
    <source>
        <dbReference type="ARBA" id="ARBA00023136"/>
    </source>
</evidence>
<feature type="transmembrane region" description="Helical" evidence="14">
    <location>
        <begin position="85"/>
        <end position="111"/>
    </location>
</feature>
<evidence type="ECO:0000256" key="4">
    <source>
        <dbReference type="ARBA" id="ARBA00022692"/>
    </source>
</evidence>
<feature type="domain" description="G-protein coupled receptors family 1 profile" evidence="15">
    <location>
        <begin position="101"/>
        <end position="351"/>
    </location>
</feature>
<dbReference type="InterPro" id="IPR017452">
    <property type="entry name" value="GPCR_Rhodpsn_7TM"/>
</dbReference>
<evidence type="ECO:0000256" key="5">
    <source>
        <dbReference type="ARBA" id="ARBA00022725"/>
    </source>
</evidence>
<keyword evidence="16" id="KW-1185">Reference proteome</keyword>
<feature type="transmembrane region" description="Helical" evidence="14">
    <location>
        <begin position="201"/>
        <end position="222"/>
    </location>
</feature>
<dbReference type="RefSeq" id="XP_041437267.1">
    <property type="nucleotide sequence ID" value="XM_041581333.1"/>
</dbReference>
<dbReference type="InterPro" id="IPR052921">
    <property type="entry name" value="GPCR1_Superfamily_Member"/>
</dbReference>
<comment type="subcellular location">
    <subcellularLocation>
        <location evidence="1 14">Cell membrane</location>
        <topology evidence="1 14">Multi-pass membrane protein</topology>
    </subcellularLocation>
</comment>
<dbReference type="PROSITE" id="PS50262">
    <property type="entry name" value="G_PROTEIN_RECEP_F1_2"/>
    <property type="match status" value="1"/>
</dbReference>
<dbReference type="InterPro" id="IPR000725">
    <property type="entry name" value="Olfact_rcpt"/>
</dbReference>
<name>A0A8J1M6E9_XENLA</name>
<evidence type="ECO:0000256" key="14">
    <source>
        <dbReference type="RuleBase" id="RU363047"/>
    </source>
</evidence>
<feature type="transmembrane region" description="Helical" evidence="14">
    <location>
        <begin position="120"/>
        <end position="145"/>
    </location>
</feature>
<comment type="similarity">
    <text evidence="13">Belongs to the G-protein coupled receptor 1 family.</text>
</comment>
<dbReference type="Proteomes" id="UP000186698">
    <property type="component" value="Chromosome 2L"/>
</dbReference>
<evidence type="ECO:0000256" key="2">
    <source>
        <dbReference type="ARBA" id="ARBA00022475"/>
    </source>
</evidence>
<dbReference type="GO" id="GO:0005886">
    <property type="term" value="C:plasma membrane"/>
    <property type="evidence" value="ECO:0007669"/>
    <property type="project" value="UniProtKB-SubCell"/>
</dbReference>
<dbReference type="PRINTS" id="PR00237">
    <property type="entry name" value="GPCRRHODOPSN"/>
</dbReference>
<keyword evidence="7 13" id="KW-0297">G-protein coupled receptor</keyword>
<evidence type="ECO:0000313" key="16">
    <source>
        <dbReference type="Proteomes" id="UP000186698"/>
    </source>
</evidence>
<keyword evidence="9" id="KW-1015">Disulfide bond</keyword>
<organism evidence="16 17">
    <name type="scientific">Xenopus laevis</name>
    <name type="common">African clawed frog</name>
    <dbReference type="NCBI Taxonomy" id="8355"/>
    <lineage>
        <taxon>Eukaryota</taxon>
        <taxon>Metazoa</taxon>
        <taxon>Chordata</taxon>
        <taxon>Craniata</taxon>
        <taxon>Vertebrata</taxon>
        <taxon>Euteleostomi</taxon>
        <taxon>Amphibia</taxon>
        <taxon>Batrachia</taxon>
        <taxon>Anura</taxon>
        <taxon>Pipoidea</taxon>
        <taxon>Pipidae</taxon>
        <taxon>Xenopodinae</taxon>
        <taxon>Xenopus</taxon>
        <taxon>Xenopus</taxon>
    </lineage>
</organism>
<keyword evidence="12 13" id="KW-0807">Transducer</keyword>
<gene>
    <name evidence="17" type="primary">LOC108706129</name>
</gene>
<keyword evidence="5 14" id="KW-0552">Olfaction</keyword>
<dbReference type="SUPFAM" id="SSF81321">
    <property type="entry name" value="Family A G protein-coupled receptor-like"/>
    <property type="match status" value="1"/>
</dbReference>
<keyword evidence="10 13" id="KW-0675">Receptor</keyword>
<dbReference type="KEGG" id="xla:108706129"/>
<dbReference type="InterPro" id="IPR000276">
    <property type="entry name" value="GPCR_Rhodpsn"/>
</dbReference>
<dbReference type="GO" id="GO:0050911">
    <property type="term" value="P:detection of chemical stimulus involved in sensory perception of smell"/>
    <property type="evidence" value="ECO:0000318"/>
    <property type="project" value="GO_Central"/>
</dbReference>
<dbReference type="PANTHER" id="PTHR26451">
    <property type="entry name" value="G_PROTEIN_RECEP_F1_2 DOMAIN-CONTAINING PROTEIN"/>
    <property type="match status" value="1"/>
</dbReference>
<dbReference type="Pfam" id="PF13853">
    <property type="entry name" value="7tm_4"/>
    <property type="match status" value="1"/>
</dbReference>
<dbReference type="GO" id="GO:0004930">
    <property type="term" value="F:G protein-coupled receptor activity"/>
    <property type="evidence" value="ECO:0007669"/>
    <property type="project" value="UniProtKB-KW"/>
</dbReference>
<evidence type="ECO:0000256" key="1">
    <source>
        <dbReference type="ARBA" id="ARBA00004651"/>
    </source>
</evidence>
<accession>A0A8J1M6E9</accession>
<reference evidence="17" key="1">
    <citation type="submission" date="2025-08" db="UniProtKB">
        <authorList>
            <consortium name="RefSeq"/>
        </authorList>
    </citation>
    <scope>IDENTIFICATION</scope>
    <source>
        <strain evidence="17">J_2021</strain>
        <tissue evidence="17">Erythrocytes</tissue>
    </source>
</reference>
<evidence type="ECO:0000256" key="13">
    <source>
        <dbReference type="RuleBase" id="RU000688"/>
    </source>
</evidence>
<keyword evidence="6 14" id="KW-1133">Transmembrane helix</keyword>
<proteinExistence type="inferred from homology"/>
<dbReference type="PROSITE" id="PS00237">
    <property type="entry name" value="G_PROTEIN_RECEP_F1_1"/>
    <property type="match status" value="1"/>
</dbReference>
<feature type="transmembrane region" description="Helical" evidence="14">
    <location>
        <begin position="331"/>
        <end position="351"/>
    </location>
</feature>
<evidence type="ECO:0000256" key="3">
    <source>
        <dbReference type="ARBA" id="ARBA00022606"/>
    </source>
</evidence>
<sequence length="378" mass="42191">MKDNQRGSEGDGVAGGTIFIGPLEVKTSQGPESVQGKVPKLIKGIEEIGYEESSQHCSGTNMENSSYSHPSLLTLSFGQIMEVKYFYSALVLLCFVMIVVSNGAVISAIVIHRSLQEPMFIFVAFLCVNGLYGSLIFFPFLFVNLLSKTHVISYIGCIIQVFSIHTFISCEVTILAVMAFDRYVCICNPLRYKSIMSLATVFKLIGAAWLYVITLITIHLILTIRLPLCGSVIQKIYCDNWSVVRLSCIDTTVNNVFGLLITAAITCLMPVLTLVSYVQILWVCMQSSKVFRAKALQTCTPHLITLTYFVADVLFEILLPRFPSTVLPYELRILMSVQAFVIAPILHPLIYGWKLREIRLRVLQMFGATQIANLQNNL</sequence>
<evidence type="ECO:0000313" key="17">
    <source>
        <dbReference type="RefSeq" id="XP_041437267.1"/>
    </source>
</evidence>
<dbReference type="GO" id="GO:0005549">
    <property type="term" value="F:odorant binding"/>
    <property type="evidence" value="ECO:0000318"/>
    <property type="project" value="GO_Central"/>
</dbReference>
<protein>
    <recommendedName>
        <fullName evidence="14">Olfactory receptor</fullName>
    </recommendedName>
</protein>
<evidence type="ECO:0000256" key="12">
    <source>
        <dbReference type="ARBA" id="ARBA00023224"/>
    </source>
</evidence>
<evidence type="ECO:0000256" key="11">
    <source>
        <dbReference type="ARBA" id="ARBA00023180"/>
    </source>
</evidence>
<keyword evidence="3 14" id="KW-0716">Sensory transduction</keyword>
<evidence type="ECO:0000256" key="10">
    <source>
        <dbReference type="ARBA" id="ARBA00023170"/>
    </source>
</evidence>
<dbReference type="GO" id="GO:0004984">
    <property type="term" value="F:olfactory receptor activity"/>
    <property type="evidence" value="ECO:0000318"/>
    <property type="project" value="GO_Central"/>
</dbReference>
<dbReference type="FunFam" id="1.20.1070.10:FF:000024">
    <property type="entry name" value="Olfactory receptor"/>
    <property type="match status" value="1"/>
</dbReference>
<dbReference type="AlphaFoldDB" id="A0A8J1M6E9"/>
<feature type="transmembrane region" description="Helical" evidence="14">
    <location>
        <begin position="299"/>
        <end position="319"/>
    </location>
</feature>
<dbReference type="PRINTS" id="PR00245">
    <property type="entry name" value="OLFACTORYR"/>
</dbReference>
<evidence type="ECO:0000256" key="7">
    <source>
        <dbReference type="ARBA" id="ARBA00023040"/>
    </source>
</evidence>
<keyword evidence="8 14" id="KW-0472">Membrane</keyword>
<dbReference type="Gene3D" id="1.20.1070.10">
    <property type="entry name" value="Rhodopsin 7-helix transmembrane proteins"/>
    <property type="match status" value="1"/>
</dbReference>
<evidence type="ECO:0000256" key="6">
    <source>
        <dbReference type="ARBA" id="ARBA00022989"/>
    </source>
</evidence>
<evidence type="ECO:0000259" key="15">
    <source>
        <dbReference type="PROSITE" id="PS50262"/>
    </source>
</evidence>
<keyword evidence="2 14" id="KW-1003">Cell membrane</keyword>